<name>A0A521B8G3_9FLAO</name>
<gene>
    <name evidence="3" type="ORF">SAMN06265220_101728</name>
</gene>
<reference evidence="3 4" key="1">
    <citation type="submission" date="2017-05" db="EMBL/GenBank/DDBJ databases">
        <authorList>
            <person name="Varghese N."/>
            <person name="Submissions S."/>
        </authorList>
    </citation>
    <scope>NUCLEOTIDE SEQUENCE [LARGE SCALE GENOMIC DNA]</scope>
    <source>
        <strain evidence="3 4">DSM 29982</strain>
    </source>
</reference>
<dbReference type="PROSITE" id="PS51257">
    <property type="entry name" value="PROKAR_LIPOPROTEIN"/>
    <property type="match status" value="1"/>
</dbReference>
<feature type="domain" description="CHRD" evidence="2">
    <location>
        <begin position="34"/>
        <end position="146"/>
    </location>
</feature>
<dbReference type="AlphaFoldDB" id="A0A521B8G3"/>
<dbReference type="RefSeq" id="WP_111376971.1">
    <property type="nucleotide sequence ID" value="NZ_CP043612.1"/>
</dbReference>
<accession>A0A521B8G3</accession>
<dbReference type="Pfam" id="PF07452">
    <property type="entry name" value="CHRD"/>
    <property type="match status" value="1"/>
</dbReference>
<evidence type="ECO:0000313" key="3">
    <source>
        <dbReference type="EMBL" id="SMO43000.1"/>
    </source>
</evidence>
<evidence type="ECO:0000256" key="1">
    <source>
        <dbReference type="SAM" id="SignalP"/>
    </source>
</evidence>
<sequence length="158" mass="16212">MKSLFHFSAILLLLLIGTSCSNGYDDNNDNYTPVIVTFTANLTPVTGATSSASGSATLKLNQTAKTFDLKVNFSGLTPIHGHIHAADGTIVIPFPDANVSTSPISVSGSITDAQITELMANHYYVNLHTTAYPNGEISGTLTKTGTSGGGGDGGGGGY</sequence>
<dbReference type="Proteomes" id="UP000319267">
    <property type="component" value="Unassembled WGS sequence"/>
</dbReference>
<dbReference type="EMBL" id="FXTQ01000001">
    <property type="protein sequence ID" value="SMO43000.1"/>
    <property type="molecule type" value="Genomic_DNA"/>
</dbReference>
<dbReference type="SMART" id="SM00754">
    <property type="entry name" value="CHRD"/>
    <property type="match status" value="1"/>
</dbReference>
<dbReference type="InterPro" id="IPR010895">
    <property type="entry name" value="CHRD"/>
</dbReference>
<feature type="chain" id="PRO_5021944341" evidence="1">
    <location>
        <begin position="24"/>
        <end position="158"/>
    </location>
</feature>
<protein>
    <submittedName>
        <fullName evidence="3">CHRD domain-containing protein</fullName>
    </submittedName>
</protein>
<proteinExistence type="predicted"/>
<keyword evidence="1" id="KW-0732">Signal</keyword>
<evidence type="ECO:0000259" key="2">
    <source>
        <dbReference type="PROSITE" id="PS50933"/>
    </source>
</evidence>
<evidence type="ECO:0000313" key="4">
    <source>
        <dbReference type="Proteomes" id="UP000319267"/>
    </source>
</evidence>
<organism evidence="3 4">
    <name type="scientific">Flavobacterium nitrogenifigens</name>
    <dbReference type="NCBI Taxonomy" id="1617283"/>
    <lineage>
        <taxon>Bacteria</taxon>
        <taxon>Pseudomonadati</taxon>
        <taxon>Bacteroidota</taxon>
        <taxon>Flavobacteriia</taxon>
        <taxon>Flavobacteriales</taxon>
        <taxon>Flavobacteriaceae</taxon>
        <taxon>Flavobacterium</taxon>
    </lineage>
</organism>
<dbReference type="PROSITE" id="PS50933">
    <property type="entry name" value="CHRD"/>
    <property type="match status" value="1"/>
</dbReference>
<dbReference type="OrthoDB" id="571052at2"/>
<keyword evidence="4" id="KW-1185">Reference proteome</keyword>
<feature type="signal peptide" evidence="1">
    <location>
        <begin position="1"/>
        <end position="23"/>
    </location>
</feature>